<dbReference type="Pfam" id="PF01476">
    <property type="entry name" value="LysM"/>
    <property type="match status" value="1"/>
</dbReference>
<sequence>MKKPFLLLPFVTLVIAGCSTGQNPAPIINANSNLAPGTYQPVYNNNNTWEPQVQRTSTENDHFKANTTISPREIHYQQQNFTIPRDPETNKPDYSKIEKGAYKGKTYTVQKGDSIYLISYISGMDVQELANLNHIQPPYSLSIGQVLELKQTNAANNTANPQPQPVVKTEPKPVTTNKTTQTVKTIPPVKPTTINNSAIRWTWPTKGKIVQGFSTADGGNKGIDIAGSRGQAIYATAPGQVVYAGNALRGYGNLIIIKHNDDYLSAYAHNENILVKDQQRVTAGQQIAQMGSSGTNSVKLHFEIRYKGKSVNPINYLPK</sequence>
<dbReference type="Gene3D" id="3.10.350.10">
    <property type="entry name" value="LysM domain"/>
    <property type="match status" value="1"/>
</dbReference>
<organism evidence="2 3">
    <name type="scientific">Mergibacter septicus</name>
    <dbReference type="NCBI Taxonomy" id="221402"/>
    <lineage>
        <taxon>Bacteria</taxon>
        <taxon>Pseudomonadati</taxon>
        <taxon>Pseudomonadota</taxon>
        <taxon>Gammaproteobacteria</taxon>
        <taxon>Pasteurellales</taxon>
        <taxon>Pasteurellaceae</taxon>
        <taxon>Mergibacter</taxon>
    </lineage>
</organism>
<dbReference type="SMART" id="SM00257">
    <property type="entry name" value="LysM"/>
    <property type="match status" value="1"/>
</dbReference>
<dbReference type="PANTHER" id="PTHR21666:SF263">
    <property type="entry name" value="MUREIN HYDROLASE ACTIVATOR NLPD"/>
    <property type="match status" value="1"/>
</dbReference>
<dbReference type="InterPro" id="IPR018392">
    <property type="entry name" value="LysM"/>
</dbReference>
<dbReference type="GO" id="GO:0009279">
    <property type="term" value="C:cell outer membrane"/>
    <property type="evidence" value="ECO:0007669"/>
    <property type="project" value="TreeGrafter"/>
</dbReference>
<evidence type="ECO:0000256" key="1">
    <source>
        <dbReference type="ARBA" id="ARBA00038420"/>
    </source>
</evidence>
<dbReference type="PANTHER" id="PTHR21666">
    <property type="entry name" value="PEPTIDASE-RELATED"/>
    <property type="match status" value="1"/>
</dbReference>
<dbReference type="Gene3D" id="2.70.70.10">
    <property type="entry name" value="Glucose Permease (Domain IIA)"/>
    <property type="match status" value="1"/>
</dbReference>
<name>A0A8D4LMW5_9PAST</name>
<keyword evidence="3" id="KW-1185">Reference proteome</keyword>
<dbReference type="PROSITE" id="PS51782">
    <property type="entry name" value="LYSM"/>
    <property type="match status" value="1"/>
</dbReference>
<gene>
    <name evidence="2" type="ORF">CEP48_01105</name>
</gene>
<dbReference type="InterPro" id="IPR036779">
    <property type="entry name" value="LysM_dom_sf"/>
</dbReference>
<dbReference type="Proteomes" id="UP000955338">
    <property type="component" value="Chromosome"/>
</dbReference>
<accession>A0A8D4LMW5</accession>
<dbReference type="CDD" id="cd12797">
    <property type="entry name" value="M23_peptidase"/>
    <property type="match status" value="1"/>
</dbReference>
<dbReference type="EMBL" id="CP022011">
    <property type="protein sequence ID" value="QDJ14105.1"/>
    <property type="molecule type" value="Genomic_DNA"/>
</dbReference>
<dbReference type="RefSeq" id="WP_261919809.1">
    <property type="nucleotide sequence ID" value="NZ_CP022011.1"/>
</dbReference>
<dbReference type="InterPro" id="IPR050570">
    <property type="entry name" value="Cell_wall_metabolism_enzyme"/>
</dbReference>
<dbReference type="CDD" id="cd00118">
    <property type="entry name" value="LysM"/>
    <property type="match status" value="1"/>
</dbReference>
<dbReference type="InterPro" id="IPR011055">
    <property type="entry name" value="Dup_hybrid_motif"/>
</dbReference>
<evidence type="ECO:0000313" key="2">
    <source>
        <dbReference type="EMBL" id="QDJ14105.1"/>
    </source>
</evidence>
<dbReference type="AlphaFoldDB" id="A0A8D4LMW5"/>
<dbReference type="InterPro" id="IPR016047">
    <property type="entry name" value="M23ase_b-sheet_dom"/>
</dbReference>
<comment type="similarity">
    <text evidence="1">Belongs to the E.coli NlpD/Haemophilus LppB family.</text>
</comment>
<dbReference type="GO" id="GO:0032153">
    <property type="term" value="C:cell division site"/>
    <property type="evidence" value="ECO:0007669"/>
    <property type="project" value="TreeGrafter"/>
</dbReference>
<proteinExistence type="inferred from homology"/>
<reference evidence="2" key="1">
    <citation type="submission" date="2017-06" db="EMBL/GenBank/DDBJ databases">
        <title>Genome sequencing of pathogenic and non-pathogenic strains within Bisgaard taxon 40.</title>
        <authorList>
            <person name="Ladner J.T."/>
            <person name="Lovett S.P."/>
            <person name="Koroleva G."/>
            <person name="Lorch J.M."/>
        </authorList>
    </citation>
    <scope>NUCLEOTIDE SEQUENCE</scope>
    <source>
        <strain evidence="2">27576-1-I1</strain>
    </source>
</reference>
<dbReference type="Pfam" id="PF01551">
    <property type="entry name" value="Peptidase_M23"/>
    <property type="match status" value="1"/>
</dbReference>
<dbReference type="PROSITE" id="PS51257">
    <property type="entry name" value="PROKAR_LIPOPROTEIN"/>
    <property type="match status" value="1"/>
</dbReference>
<evidence type="ECO:0000313" key="3">
    <source>
        <dbReference type="Proteomes" id="UP000955338"/>
    </source>
</evidence>
<dbReference type="SUPFAM" id="SSF51261">
    <property type="entry name" value="Duplicated hybrid motif"/>
    <property type="match status" value="1"/>
</dbReference>
<protein>
    <submittedName>
        <fullName evidence="2">Peptidase M23</fullName>
    </submittedName>
</protein>
<dbReference type="GO" id="GO:0004222">
    <property type="term" value="F:metalloendopeptidase activity"/>
    <property type="evidence" value="ECO:0007669"/>
    <property type="project" value="TreeGrafter"/>
</dbReference>